<sequence length="94" mass="10768">MRTGIAYSHGSSSLNVQSLTTFLHHWSNYLVVSKSQEGGSAVRYQCSYYKKLSWCIQASFSQLSAYMPLSETDDYKKTDLFLNLRKIAERNTKT</sequence>
<keyword evidence="2" id="KW-1185">Reference proteome</keyword>
<evidence type="ECO:0000313" key="2">
    <source>
        <dbReference type="Proteomes" id="UP000031982"/>
    </source>
</evidence>
<organism evidence="1 2">
    <name type="scientific">Bacillus badius</name>
    <dbReference type="NCBI Taxonomy" id="1455"/>
    <lineage>
        <taxon>Bacteria</taxon>
        <taxon>Bacillati</taxon>
        <taxon>Bacillota</taxon>
        <taxon>Bacilli</taxon>
        <taxon>Bacillales</taxon>
        <taxon>Bacillaceae</taxon>
        <taxon>Pseudobacillus</taxon>
    </lineage>
</organism>
<dbReference type="EMBL" id="JXLP01000011">
    <property type="protein sequence ID" value="KIL78009.1"/>
    <property type="molecule type" value="Genomic_DNA"/>
</dbReference>
<dbReference type="Proteomes" id="UP000031982">
    <property type="component" value="Unassembled WGS sequence"/>
</dbReference>
<evidence type="ECO:0000313" key="1">
    <source>
        <dbReference type="EMBL" id="KIL78009.1"/>
    </source>
</evidence>
<gene>
    <name evidence="1" type="ORF">SD77_0988</name>
</gene>
<name>A0ABR5ATN8_BACBA</name>
<proteinExistence type="predicted"/>
<protein>
    <submittedName>
        <fullName evidence="1">Uncharacterized protein</fullName>
    </submittedName>
</protein>
<accession>A0ABR5ATN8</accession>
<comment type="caution">
    <text evidence="1">The sequence shown here is derived from an EMBL/GenBank/DDBJ whole genome shotgun (WGS) entry which is preliminary data.</text>
</comment>
<reference evidence="1 2" key="1">
    <citation type="submission" date="2015-01" db="EMBL/GenBank/DDBJ databases">
        <title>Genome Assembly of Bacillus badius MTCC 1458.</title>
        <authorList>
            <person name="Verma A."/>
            <person name="Khatri I."/>
            <person name="Mual P."/>
            <person name="Subramanian S."/>
            <person name="Krishnamurthi S."/>
        </authorList>
    </citation>
    <scope>NUCLEOTIDE SEQUENCE [LARGE SCALE GENOMIC DNA]</scope>
    <source>
        <strain evidence="1 2">MTCC 1458</strain>
    </source>
</reference>